<dbReference type="GO" id="GO:0003677">
    <property type="term" value="F:DNA binding"/>
    <property type="evidence" value="ECO:0007669"/>
    <property type="project" value="UniProtKB-KW"/>
</dbReference>
<protein>
    <submittedName>
        <fullName evidence="4">MerR family transcriptional regulator</fullName>
    </submittedName>
</protein>
<dbReference type="Proteomes" id="UP000065807">
    <property type="component" value="Chromosome"/>
</dbReference>
<accession>A0A0K2SQE9</accession>
<gene>
    <name evidence="4" type="ORF">LIP_3538</name>
</gene>
<evidence type="ECO:0000256" key="2">
    <source>
        <dbReference type="SAM" id="MobiDB-lite"/>
    </source>
</evidence>
<dbReference type="InterPro" id="IPR000551">
    <property type="entry name" value="MerR-type_HTH_dom"/>
</dbReference>
<dbReference type="InterPro" id="IPR009061">
    <property type="entry name" value="DNA-bd_dom_put_sf"/>
</dbReference>
<evidence type="ECO:0000313" key="4">
    <source>
        <dbReference type="EMBL" id="BAS29350.1"/>
    </source>
</evidence>
<keyword evidence="5" id="KW-1185">Reference proteome</keyword>
<dbReference type="AlphaFoldDB" id="A0A0K2SQE9"/>
<sequence>MRQTDPDTPLYSIGVVERLTGLTARQIRYYEEVGLLEPARSPGNHRIYSPREVDLLLSIKSLTNQGFNLEGVRVILQQRPTGAPQEGGEPEPDSRSPTLGHPRRLSSLYPVNNREDLQTRLETSLRKAKEENV</sequence>
<dbReference type="GO" id="GO:0003700">
    <property type="term" value="F:DNA-binding transcription factor activity"/>
    <property type="evidence" value="ECO:0007669"/>
    <property type="project" value="InterPro"/>
</dbReference>
<dbReference type="Gene3D" id="1.10.1660.10">
    <property type="match status" value="1"/>
</dbReference>
<evidence type="ECO:0000256" key="1">
    <source>
        <dbReference type="ARBA" id="ARBA00023125"/>
    </source>
</evidence>
<dbReference type="PROSITE" id="PS50937">
    <property type="entry name" value="HTH_MERR_2"/>
    <property type="match status" value="1"/>
</dbReference>
<dbReference type="InterPro" id="IPR047057">
    <property type="entry name" value="MerR_fam"/>
</dbReference>
<proteinExistence type="predicted"/>
<dbReference type="SUPFAM" id="SSF46955">
    <property type="entry name" value="Putative DNA-binding domain"/>
    <property type="match status" value="1"/>
</dbReference>
<dbReference type="SMART" id="SM00422">
    <property type="entry name" value="HTH_MERR"/>
    <property type="match status" value="1"/>
</dbReference>
<dbReference type="PANTHER" id="PTHR30204:SF58">
    <property type="entry name" value="HTH-TYPE TRANSCRIPTIONAL REGULATOR YFMP"/>
    <property type="match status" value="1"/>
</dbReference>
<dbReference type="OrthoDB" id="9814833at2"/>
<feature type="region of interest" description="Disordered" evidence="2">
    <location>
        <begin position="76"/>
        <end position="118"/>
    </location>
</feature>
<reference evidence="5" key="1">
    <citation type="submission" date="2015-07" db="EMBL/GenBank/DDBJ databases">
        <title>Complete genome sequence and phylogenetic analysis of Limnochorda pilosa.</title>
        <authorList>
            <person name="Watanabe M."/>
            <person name="Kojima H."/>
            <person name="Fukui M."/>
        </authorList>
    </citation>
    <scope>NUCLEOTIDE SEQUENCE [LARGE SCALE GENOMIC DNA]</scope>
    <source>
        <strain evidence="5">HC45</strain>
    </source>
</reference>
<evidence type="ECO:0000313" key="5">
    <source>
        <dbReference type="Proteomes" id="UP000065807"/>
    </source>
</evidence>
<dbReference type="KEGG" id="lpil:LIP_3538"/>
<evidence type="ECO:0000259" key="3">
    <source>
        <dbReference type="PROSITE" id="PS50937"/>
    </source>
</evidence>
<dbReference type="RefSeq" id="WP_068140954.1">
    <property type="nucleotide sequence ID" value="NZ_AP014924.1"/>
</dbReference>
<name>A0A0K2SQE9_LIMPI</name>
<organism evidence="4 5">
    <name type="scientific">Limnochorda pilosa</name>
    <dbReference type="NCBI Taxonomy" id="1555112"/>
    <lineage>
        <taxon>Bacteria</taxon>
        <taxon>Bacillati</taxon>
        <taxon>Bacillota</taxon>
        <taxon>Limnochordia</taxon>
        <taxon>Limnochordales</taxon>
        <taxon>Limnochordaceae</taxon>
        <taxon>Limnochorda</taxon>
    </lineage>
</organism>
<dbReference type="CDD" id="cd00592">
    <property type="entry name" value="HTH_MerR-like"/>
    <property type="match status" value="1"/>
</dbReference>
<dbReference type="STRING" id="1555112.LIP_3538"/>
<dbReference type="EMBL" id="AP014924">
    <property type="protein sequence ID" value="BAS29350.1"/>
    <property type="molecule type" value="Genomic_DNA"/>
</dbReference>
<keyword evidence="1" id="KW-0238">DNA-binding</keyword>
<feature type="domain" description="HTH merR-type" evidence="3">
    <location>
        <begin position="10"/>
        <end position="78"/>
    </location>
</feature>
<dbReference type="PANTHER" id="PTHR30204">
    <property type="entry name" value="REDOX-CYCLING DRUG-SENSING TRANSCRIPTIONAL ACTIVATOR SOXR"/>
    <property type="match status" value="1"/>
</dbReference>
<reference evidence="5" key="2">
    <citation type="journal article" date="2016" name="Int. J. Syst. Evol. Microbiol.">
        <title>Complete genome sequence and cell structure of Limnochorda pilosa, a Gram-negative spore-former within the phylum Firmicutes.</title>
        <authorList>
            <person name="Watanabe M."/>
            <person name="Kojima H."/>
            <person name="Fukui M."/>
        </authorList>
    </citation>
    <scope>NUCLEOTIDE SEQUENCE [LARGE SCALE GENOMIC DNA]</scope>
    <source>
        <strain evidence="5">HC45</strain>
    </source>
</reference>
<dbReference type="Pfam" id="PF13411">
    <property type="entry name" value="MerR_1"/>
    <property type="match status" value="1"/>
</dbReference>